<dbReference type="Proteomes" id="UP000813444">
    <property type="component" value="Unassembled WGS sequence"/>
</dbReference>
<dbReference type="PRINTS" id="PR00723">
    <property type="entry name" value="SUBTILISIN"/>
</dbReference>
<comment type="caution">
    <text evidence="12">The sequence shown here is derived from an EMBL/GenBank/DDBJ whole genome shotgun (WGS) entry which is preliminary data.</text>
</comment>
<dbReference type="PROSITE" id="PS00138">
    <property type="entry name" value="SUBTILASE_SER"/>
    <property type="match status" value="1"/>
</dbReference>
<accession>A0A8K0SQA5</accession>
<name>A0A8K0SQA5_9HYPO</name>
<proteinExistence type="inferred from homology"/>
<feature type="domain" description="C5a peptidase/Subtilisin-like protease SBT2-like Fn3-like" evidence="11">
    <location>
        <begin position="603"/>
        <end position="717"/>
    </location>
</feature>
<keyword evidence="4 7" id="KW-0378">Hydrolase</keyword>
<dbReference type="PANTHER" id="PTHR43806">
    <property type="entry name" value="PEPTIDASE S8"/>
    <property type="match status" value="1"/>
</dbReference>
<feature type="region of interest" description="Disordered" evidence="8">
    <location>
        <begin position="99"/>
        <end position="125"/>
    </location>
</feature>
<feature type="domain" description="Peptidase S8/S53" evidence="10">
    <location>
        <begin position="142"/>
        <end position="559"/>
    </location>
</feature>
<dbReference type="InterPro" id="IPR010435">
    <property type="entry name" value="C5a/SBT2-like_Fn3"/>
</dbReference>
<evidence type="ECO:0000256" key="9">
    <source>
        <dbReference type="SAM" id="SignalP"/>
    </source>
</evidence>
<keyword evidence="3 9" id="KW-0732">Signal</keyword>
<sequence length="885" mass="96250">MIRFTLALSLLARAFAEPLFVSNQIPGAYIIELEQGQSVDQFRIQEPYETRLNLDFKLFKGVSIQLNVEGRISDVERAAQLASLPAVKNVWPVRVIDRPEPVSTDDERPNRDNRTETLHREGGYPPHVMTGVDKLHAEGITGKGVTIAVLDGGIDYHHPALGGCFGEGCLVAYGYDLVGDDYDLINTYPDEDPDDTCDGHGTHIAGIIAAQGDNPQGFRGVAPDVTLAAYRVFGCRRNGVGTDILIAAFNMAYEQGANIISASIGEANGWPDDPLAVAVSRIVEQGVPCMLAAGNRGNQGLFYPSSAAEGDGVTAVASFDNPLILEFWNEAFYSIDGESAAFPWATSYPGEFDGVEREVWASSDSTRDACDPLPDNTPNLTDYLVLFRESQECDVVNQAINLAAKGARFLLRYSYNERMSMFDVSFYEGTENILAAASTNNAIGETLLGAIKSGSTVKAMINHFLNSGSFPLGRWNTINPGSVSSYTSWGPTFEMDFKPQFGAPGGNIYSTYPLELGGWRLISGTSMATPFAAGAYALVSQARGIKQPKLLEILFASTAKAQLWSWDSPFKEWLAPGAQQGSGLIQVYDAAFTTAYLEPSSLSFNDTANSGTLEFVIVNNATEDITFYVSHVPSRTLYTVGEDEITVYDGLNGGLSEFLPQTAELSFSLTSVTVGPGSAATIQVTASAPKGLNEKRYPYWSGFITVNSTANALTLPYQGLSGFLNKTTMLSGAFISEFPDVNQPVPANHTFVLPAPGEINRQGENPTIPILSWVNEWGTRYSSAYLAPASLCSLHSTYKAPGGVEVIGELELGLPRELLSRARHMNSWTGKLSDQLFAPAGRYRIVWVAQRLYSDGSRDEDWEIKYSQPFHIRYLPPRPPIEEDT</sequence>
<evidence type="ECO:0000313" key="13">
    <source>
        <dbReference type="Proteomes" id="UP000813444"/>
    </source>
</evidence>
<dbReference type="GO" id="GO:0006508">
    <property type="term" value="P:proteolysis"/>
    <property type="evidence" value="ECO:0007669"/>
    <property type="project" value="UniProtKB-KW"/>
</dbReference>
<dbReference type="InterPro" id="IPR015500">
    <property type="entry name" value="Peptidase_S8_subtilisin-rel"/>
</dbReference>
<dbReference type="OrthoDB" id="10256524at2759"/>
<dbReference type="InterPro" id="IPR000209">
    <property type="entry name" value="Peptidase_S8/S53_dom"/>
</dbReference>
<dbReference type="InterPro" id="IPR023828">
    <property type="entry name" value="Peptidase_S8_Ser-AS"/>
</dbReference>
<organism evidence="12 13">
    <name type="scientific">Stachybotrys elegans</name>
    <dbReference type="NCBI Taxonomy" id="80388"/>
    <lineage>
        <taxon>Eukaryota</taxon>
        <taxon>Fungi</taxon>
        <taxon>Dikarya</taxon>
        <taxon>Ascomycota</taxon>
        <taxon>Pezizomycotina</taxon>
        <taxon>Sordariomycetes</taxon>
        <taxon>Hypocreomycetidae</taxon>
        <taxon>Hypocreales</taxon>
        <taxon>Stachybotryaceae</taxon>
        <taxon>Stachybotrys</taxon>
    </lineage>
</organism>
<evidence type="ECO:0000259" key="10">
    <source>
        <dbReference type="Pfam" id="PF00082"/>
    </source>
</evidence>
<feature type="active site" description="Charge relay system" evidence="6 7">
    <location>
        <position position="151"/>
    </location>
</feature>
<evidence type="ECO:0000256" key="5">
    <source>
        <dbReference type="ARBA" id="ARBA00022825"/>
    </source>
</evidence>
<keyword evidence="13" id="KW-1185">Reference proteome</keyword>
<dbReference type="Gene3D" id="3.40.50.200">
    <property type="entry name" value="Peptidase S8/S53 domain"/>
    <property type="match status" value="2"/>
</dbReference>
<evidence type="ECO:0000256" key="7">
    <source>
        <dbReference type="PROSITE-ProRule" id="PRU01240"/>
    </source>
</evidence>
<dbReference type="SUPFAM" id="SSF52743">
    <property type="entry name" value="Subtilisin-like"/>
    <property type="match status" value="1"/>
</dbReference>
<protein>
    <submittedName>
        <fullName evidence="12">Peptidase S8/S53 domain-containing protein</fullName>
    </submittedName>
</protein>
<dbReference type="CDD" id="cd07489">
    <property type="entry name" value="Peptidases_S8_5"/>
    <property type="match status" value="1"/>
</dbReference>
<evidence type="ECO:0000256" key="1">
    <source>
        <dbReference type="ARBA" id="ARBA00011073"/>
    </source>
</evidence>
<dbReference type="InterPro" id="IPR034187">
    <property type="entry name" value="Peptidases_S8_5"/>
</dbReference>
<feature type="active site" description="Charge relay system" evidence="6 7">
    <location>
        <position position="526"/>
    </location>
</feature>
<dbReference type="InterPro" id="IPR022398">
    <property type="entry name" value="Peptidase_S8_His-AS"/>
</dbReference>
<reference evidence="12" key="1">
    <citation type="journal article" date="2021" name="Nat. Commun.">
        <title>Genetic determinants of endophytism in the Arabidopsis root mycobiome.</title>
        <authorList>
            <person name="Mesny F."/>
            <person name="Miyauchi S."/>
            <person name="Thiergart T."/>
            <person name="Pickel B."/>
            <person name="Atanasova L."/>
            <person name="Karlsson M."/>
            <person name="Huettel B."/>
            <person name="Barry K.W."/>
            <person name="Haridas S."/>
            <person name="Chen C."/>
            <person name="Bauer D."/>
            <person name="Andreopoulos W."/>
            <person name="Pangilinan J."/>
            <person name="LaButti K."/>
            <person name="Riley R."/>
            <person name="Lipzen A."/>
            <person name="Clum A."/>
            <person name="Drula E."/>
            <person name="Henrissat B."/>
            <person name="Kohler A."/>
            <person name="Grigoriev I.V."/>
            <person name="Martin F.M."/>
            <person name="Hacquard S."/>
        </authorList>
    </citation>
    <scope>NUCLEOTIDE SEQUENCE</scope>
    <source>
        <strain evidence="12">MPI-CAGE-CH-0235</strain>
    </source>
</reference>
<dbReference type="Pfam" id="PF00082">
    <property type="entry name" value="Peptidase_S8"/>
    <property type="match status" value="1"/>
</dbReference>
<evidence type="ECO:0000256" key="3">
    <source>
        <dbReference type="ARBA" id="ARBA00022729"/>
    </source>
</evidence>
<feature type="signal peptide" evidence="9">
    <location>
        <begin position="1"/>
        <end position="16"/>
    </location>
</feature>
<keyword evidence="2 7" id="KW-0645">Protease</keyword>
<dbReference type="PROSITE" id="PS00137">
    <property type="entry name" value="SUBTILASE_HIS"/>
    <property type="match status" value="1"/>
</dbReference>
<dbReference type="GO" id="GO:0004252">
    <property type="term" value="F:serine-type endopeptidase activity"/>
    <property type="evidence" value="ECO:0007669"/>
    <property type="project" value="UniProtKB-UniRule"/>
</dbReference>
<feature type="compositionally biased region" description="Basic and acidic residues" evidence="8">
    <location>
        <begin position="99"/>
        <end position="122"/>
    </location>
</feature>
<dbReference type="EMBL" id="JAGPNK010000009">
    <property type="protein sequence ID" value="KAH7313963.1"/>
    <property type="molecule type" value="Genomic_DNA"/>
</dbReference>
<dbReference type="InterPro" id="IPR050131">
    <property type="entry name" value="Peptidase_S8_subtilisin-like"/>
</dbReference>
<evidence type="ECO:0000256" key="2">
    <source>
        <dbReference type="ARBA" id="ARBA00022670"/>
    </source>
</evidence>
<gene>
    <name evidence="12" type="ORF">B0I35DRAFT_480597</name>
</gene>
<evidence type="ECO:0000259" key="11">
    <source>
        <dbReference type="Pfam" id="PF06280"/>
    </source>
</evidence>
<evidence type="ECO:0000313" key="12">
    <source>
        <dbReference type="EMBL" id="KAH7313963.1"/>
    </source>
</evidence>
<dbReference type="PROSITE" id="PS51892">
    <property type="entry name" value="SUBTILASE"/>
    <property type="match status" value="1"/>
</dbReference>
<comment type="similarity">
    <text evidence="1 7">Belongs to the peptidase S8 family.</text>
</comment>
<dbReference type="Pfam" id="PF06280">
    <property type="entry name" value="fn3_5"/>
    <property type="match status" value="1"/>
</dbReference>
<dbReference type="InterPro" id="IPR036852">
    <property type="entry name" value="Peptidase_S8/S53_dom_sf"/>
</dbReference>
<evidence type="ECO:0000256" key="8">
    <source>
        <dbReference type="SAM" id="MobiDB-lite"/>
    </source>
</evidence>
<dbReference type="AlphaFoldDB" id="A0A8K0SQA5"/>
<dbReference type="GO" id="GO:0016020">
    <property type="term" value="C:membrane"/>
    <property type="evidence" value="ECO:0007669"/>
    <property type="project" value="InterPro"/>
</dbReference>
<dbReference type="PANTHER" id="PTHR43806:SF66">
    <property type="entry name" value="SERIN ENDOPEPTIDASE"/>
    <property type="match status" value="1"/>
</dbReference>
<evidence type="ECO:0000256" key="4">
    <source>
        <dbReference type="ARBA" id="ARBA00022801"/>
    </source>
</evidence>
<feature type="active site" description="Charge relay system" evidence="6 7">
    <location>
        <position position="200"/>
    </location>
</feature>
<evidence type="ECO:0000256" key="6">
    <source>
        <dbReference type="PIRSR" id="PIRSR615500-1"/>
    </source>
</evidence>
<feature type="chain" id="PRO_5035465831" evidence="9">
    <location>
        <begin position="17"/>
        <end position="885"/>
    </location>
</feature>
<keyword evidence="5 7" id="KW-0720">Serine protease</keyword>